<evidence type="ECO:0000313" key="2">
    <source>
        <dbReference type="EMBL" id="KCW65984.1"/>
    </source>
</evidence>
<dbReference type="EMBL" id="KK198759">
    <property type="protein sequence ID" value="KCW65984.1"/>
    <property type="molecule type" value="Genomic_DNA"/>
</dbReference>
<dbReference type="Gramene" id="KCW65984">
    <property type="protein sequence ID" value="KCW65984"/>
    <property type="gene ID" value="EUGRSUZ_G03279"/>
</dbReference>
<dbReference type="AlphaFoldDB" id="A0A059BIY8"/>
<feature type="region of interest" description="Disordered" evidence="1">
    <location>
        <begin position="1"/>
        <end position="21"/>
    </location>
</feature>
<reference evidence="2" key="1">
    <citation type="submission" date="2013-07" db="EMBL/GenBank/DDBJ databases">
        <title>The genome of Eucalyptus grandis.</title>
        <authorList>
            <person name="Schmutz J."/>
            <person name="Hayes R."/>
            <person name="Myburg A."/>
            <person name="Tuskan G."/>
            <person name="Grattapaglia D."/>
            <person name="Rokhsar D.S."/>
        </authorList>
    </citation>
    <scope>NUCLEOTIDE SEQUENCE</scope>
    <source>
        <tissue evidence="2">Leaf extractions</tissue>
    </source>
</reference>
<proteinExistence type="predicted"/>
<gene>
    <name evidence="2" type="ORF">EUGRSUZ_G03279</name>
</gene>
<evidence type="ECO:0000256" key="1">
    <source>
        <dbReference type="SAM" id="MobiDB-lite"/>
    </source>
</evidence>
<protein>
    <submittedName>
        <fullName evidence="2">Uncharacterized protein</fullName>
    </submittedName>
</protein>
<feature type="compositionally biased region" description="Polar residues" evidence="1">
    <location>
        <begin position="1"/>
        <end position="14"/>
    </location>
</feature>
<dbReference type="InParanoid" id="A0A059BIY8"/>
<organism evidence="2">
    <name type="scientific">Eucalyptus grandis</name>
    <name type="common">Flooded gum</name>
    <dbReference type="NCBI Taxonomy" id="71139"/>
    <lineage>
        <taxon>Eukaryota</taxon>
        <taxon>Viridiplantae</taxon>
        <taxon>Streptophyta</taxon>
        <taxon>Embryophyta</taxon>
        <taxon>Tracheophyta</taxon>
        <taxon>Spermatophyta</taxon>
        <taxon>Magnoliopsida</taxon>
        <taxon>eudicotyledons</taxon>
        <taxon>Gunneridae</taxon>
        <taxon>Pentapetalae</taxon>
        <taxon>rosids</taxon>
        <taxon>malvids</taxon>
        <taxon>Myrtales</taxon>
        <taxon>Myrtaceae</taxon>
        <taxon>Myrtoideae</taxon>
        <taxon>Eucalypteae</taxon>
        <taxon>Eucalyptus</taxon>
    </lineage>
</organism>
<name>A0A059BIY8_EUCGR</name>
<accession>A0A059BIY8</accession>
<sequence length="341" mass="37455">MKGNQFAQPGQPINNLLHRRPPLSTRSHALGSYNSYLLPDNGIFWGRHSRVINTRELSLFNQGDCPVHDGRRRVRYIDGLPPTDNLQQQYPKAKHISLSTQVIRGHIERIKIPKSPSWGCGQEPKIIDMTSESQSKIAQTSIEVPIYQHVSRLYVSVDYRWVLSMKGLDGLGDLQGQPNSATPIQDARVGMKDVVERTVAHELHDQEAVLGVAREADEVDQPGALDLGQDLELVVDLGDDLEPLGGLLDGHVAAAEEGLVDVAVAALAEQLLVGEPIGGRLDVAVVELLNLDRPLPFLLEGALVLGSRRRRRRRTGVGVGNGNGGFSFARKITHQTKTEKD</sequence>